<dbReference type="EMBL" id="HAED01012276">
    <property type="protein sequence ID" value="SBQ98670.1"/>
    <property type="molecule type" value="Transcribed_RNA"/>
</dbReference>
<reference evidence="1" key="1">
    <citation type="submission" date="2016-05" db="EMBL/GenBank/DDBJ databases">
        <authorList>
            <person name="Lavstsen T."/>
            <person name="Jespersen J.S."/>
        </authorList>
    </citation>
    <scope>NUCLEOTIDE SEQUENCE</scope>
    <source>
        <tissue evidence="1">Brain</tissue>
    </source>
</reference>
<accession>A0A1A8IN31</accession>
<feature type="non-terminal residue" evidence="1">
    <location>
        <position position="1"/>
    </location>
</feature>
<reference evidence="1" key="2">
    <citation type="submission" date="2016-06" db="EMBL/GenBank/DDBJ databases">
        <title>The genome of a short-lived fish provides insights into sex chromosome evolution and the genetic control of aging.</title>
        <authorList>
            <person name="Reichwald K."/>
            <person name="Felder M."/>
            <person name="Petzold A."/>
            <person name="Koch P."/>
            <person name="Groth M."/>
            <person name="Platzer M."/>
        </authorList>
    </citation>
    <scope>NUCLEOTIDE SEQUENCE</scope>
    <source>
        <tissue evidence="1">Brain</tissue>
    </source>
</reference>
<evidence type="ECO:0000313" key="1">
    <source>
        <dbReference type="EMBL" id="SBQ98670.1"/>
    </source>
</evidence>
<gene>
    <name evidence="1" type="primary">CU467879.1</name>
</gene>
<organism evidence="1">
    <name type="scientific">Nothobranchius kuhntae</name>
    <name type="common">Beira killifish</name>
    <dbReference type="NCBI Taxonomy" id="321403"/>
    <lineage>
        <taxon>Eukaryota</taxon>
        <taxon>Metazoa</taxon>
        <taxon>Chordata</taxon>
        <taxon>Craniata</taxon>
        <taxon>Vertebrata</taxon>
        <taxon>Euteleostomi</taxon>
        <taxon>Actinopterygii</taxon>
        <taxon>Neopterygii</taxon>
        <taxon>Teleostei</taxon>
        <taxon>Neoteleostei</taxon>
        <taxon>Acanthomorphata</taxon>
        <taxon>Ovalentaria</taxon>
        <taxon>Atherinomorphae</taxon>
        <taxon>Cyprinodontiformes</taxon>
        <taxon>Nothobranchiidae</taxon>
        <taxon>Nothobranchius</taxon>
    </lineage>
</organism>
<sequence length="39" mass="4554">HQLSAYASTLGCTKYESVPVFSPNFSHNRKSEKERELRR</sequence>
<feature type="non-terminal residue" evidence="1">
    <location>
        <position position="39"/>
    </location>
</feature>
<dbReference type="AlphaFoldDB" id="A0A1A8IN31"/>
<proteinExistence type="predicted"/>
<name>A0A1A8IN31_NOTKU</name>
<protein>
    <submittedName>
        <fullName evidence="1">Uncharacterized protein</fullName>
    </submittedName>
</protein>